<sequence length="409" mass="46757">MRKAFLIALGLVLPANALTLNQLKTVIDKNIQLQQEKKKIESFLLKKKFDEKTLYYPEITFSASASTFYPDIPGGDNWEKNFSAGITAAATLLNFQTKIDTKITDKNIETERLNYKKLLNELYFEATSLLFQLKGAKEKINLKKENVSNAEKILEVAQEKYKNGLVLITDVLKARANLEKAKTDLISAQNDYRKLENSIKYLLNTQDEITPEVELKDDLNVKPLKALIKEGLKNRAEIKIQKIKIETAKLSAELVKSKNRPTVNVSASYARQSDDLSFENEDINAAITLNWRIFDSFKTKYEYLSSEKEVEIAQLELKNIKNSIIKEISDAYSDYETARESLKSAKTYFKFAKKTYERVLKEYELGVSNIVSLISAHTEFINAQEQLLTTKVNYNISYYKLLKSTGGLK</sequence>
<dbReference type="Pfam" id="PF02321">
    <property type="entry name" value="OEP"/>
    <property type="match status" value="2"/>
</dbReference>
<evidence type="ECO:0000256" key="3">
    <source>
        <dbReference type="ARBA" id="ARBA00022448"/>
    </source>
</evidence>
<dbReference type="Gene3D" id="1.20.1600.10">
    <property type="entry name" value="Outer membrane efflux proteins (OEP)"/>
    <property type="match status" value="1"/>
</dbReference>
<evidence type="ECO:0000256" key="8">
    <source>
        <dbReference type="SAM" id="Coils"/>
    </source>
</evidence>
<comment type="subcellular location">
    <subcellularLocation>
        <location evidence="1">Cell outer membrane</location>
    </subcellularLocation>
</comment>
<evidence type="ECO:0000256" key="1">
    <source>
        <dbReference type="ARBA" id="ARBA00004442"/>
    </source>
</evidence>
<evidence type="ECO:0000313" key="11">
    <source>
        <dbReference type="Proteomes" id="UP000198405"/>
    </source>
</evidence>
<keyword evidence="8" id="KW-0175">Coiled coil</keyword>
<dbReference type="GO" id="GO:0015288">
    <property type="term" value="F:porin activity"/>
    <property type="evidence" value="ECO:0007669"/>
    <property type="project" value="TreeGrafter"/>
</dbReference>
<feature type="signal peptide" evidence="9">
    <location>
        <begin position="1"/>
        <end position="17"/>
    </location>
</feature>
<evidence type="ECO:0000256" key="9">
    <source>
        <dbReference type="SAM" id="SignalP"/>
    </source>
</evidence>
<evidence type="ECO:0000256" key="5">
    <source>
        <dbReference type="ARBA" id="ARBA00022692"/>
    </source>
</evidence>
<accession>A0A238YI57</accession>
<dbReference type="GO" id="GO:0009279">
    <property type="term" value="C:cell outer membrane"/>
    <property type="evidence" value="ECO:0007669"/>
    <property type="project" value="UniProtKB-SubCell"/>
</dbReference>
<keyword evidence="4" id="KW-1134">Transmembrane beta strand</keyword>
<evidence type="ECO:0000256" key="2">
    <source>
        <dbReference type="ARBA" id="ARBA00007613"/>
    </source>
</evidence>
<gene>
    <name evidence="10" type="ORF">SAMN06265340_103171</name>
</gene>
<keyword evidence="7" id="KW-0998">Cell outer membrane</keyword>
<dbReference type="PANTHER" id="PTHR30026">
    <property type="entry name" value="OUTER MEMBRANE PROTEIN TOLC"/>
    <property type="match status" value="1"/>
</dbReference>
<dbReference type="InterPro" id="IPR051906">
    <property type="entry name" value="TolC-like"/>
</dbReference>
<dbReference type="Proteomes" id="UP000198405">
    <property type="component" value="Unassembled WGS sequence"/>
</dbReference>
<feature type="coiled-coil region" evidence="8">
    <location>
        <begin position="133"/>
        <end position="198"/>
    </location>
</feature>
<evidence type="ECO:0000256" key="7">
    <source>
        <dbReference type="ARBA" id="ARBA00023237"/>
    </source>
</evidence>
<keyword evidence="11" id="KW-1185">Reference proteome</keyword>
<evidence type="ECO:0000256" key="6">
    <source>
        <dbReference type="ARBA" id="ARBA00023136"/>
    </source>
</evidence>
<evidence type="ECO:0000313" key="10">
    <source>
        <dbReference type="EMBL" id="SNR70760.1"/>
    </source>
</evidence>
<dbReference type="InterPro" id="IPR003423">
    <property type="entry name" value="OMP_efflux"/>
</dbReference>
<dbReference type="SUPFAM" id="SSF56954">
    <property type="entry name" value="Outer membrane efflux proteins (OEP)"/>
    <property type="match status" value="1"/>
</dbReference>
<dbReference type="GO" id="GO:0015562">
    <property type="term" value="F:efflux transmembrane transporter activity"/>
    <property type="evidence" value="ECO:0007669"/>
    <property type="project" value="InterPro"/>
</dbReference>
<dbReference type="EMBL" id="FZOB01000003">
    <property type="protein sequence ID" value="SNR70760.1"/>
    <property type="molecule type" value="Genomic_DNA"/>
</dbReference>
<evidence type="ECO:0000256" key="4">
    <source>
        <dbReference type="ARBA" id="ARBA00022452"/>
    </source>
</evidence>
<dbReference type="GO" id="GO:1990281">
    <property type="term" value="C:efflux pump complex"/>
    <property type="evidence" value="ECO:0007669"/>
    <property type="project" value="TreeGrafter"/>
</dbReference>
<keyword evidence="5" id="KW-0812">Transmembrane</keyword>
<dbReference type="PANTHER" id="PTHR30026:SF20">
    <property type="entry name" value="OUTER MEMBRANE PROTEIN TOLC"/>
    <property type="match status" value="1"/>
</dbReference>
<name>A0A238YI57_9BACT</name>
<reference evidence="11" key="1">
    <citation type="submission" date="2017-06" db="EMBL/GenBank/DDBJ databases">
        <authorList>
            <person name="Varghese N."/>
            <person name="Submissions S."/>
        </authorList>
    </citation>
    <scope>NUCLEOTIDE SEQUENCE [LARGE SCALE GENOMIC DNA]</scope>
    <source>
        <strain evidence="11">DSM 15668</strain>
    </source>
</reference>
<organism evidence="10 11">
    <name type="scientific">Desulfurobacterium atlanticum</name>
    <dbReference type="NCBI Taxonomy" id="240169"/>
    <lineage>
        <taxon>Bacteria</taxon>
        <taxon>Pseudomonadati</taxon>
        <taxon>Aquificota</taxon>
        <taxon>Aquificia</taxon>
        <taxon>Desulfurobacteriales</taxon>
        <taxon>Desulfurobacteriaceae</taxon>
        <taxon>Desulfurobacterium</taxon>
    </lineage>
</organism>
<dbReference type="AlphaFoldDB" id="A0A238YI57"/>
<keyword evidence="3" id="KW-0813">Transport</keyword>
<comment type="similarity">
    <text evidence="2">Belongs to the outer membrane factor (OMF) (TC 1.B.17) family.</text>
</comment>
<feature type="chain" id="PRO_5012037193" evidence="9">
    <location>
        <begin position="18"/>
        <end position="409"/>
    </location>
</feature>
<protein>
    <submittedName>
        <fullName evidence="10">Outer membrane protein TolC</fullName>
    </submittedName>
</protein>
<dbReference type="RefSeq" id="WP_180706421.1">
    <property type="nucleotide sequence ID" value="NZ_FZOB01000003.1"/>
</dbReference>
<keyword evidence="9" id="KW-0732">Signal</keyword>
<proteinExistence type="inferred from homology"/>
<keyword evidence="6" id="KW-0472">Membrane</keyword>